<evidence type="ECO:0000256" key="3">
    <source>
        <dbReference type="ARBA" id="ARBA00022475"/>
    </source>
</evidence>
<evidence type="ECO:0000256" key="1">
    <source>
        <dbReference type="ARBA" id="ARBA00004651"/>
    </source>
</evidence>
<organism evidence="8 9">
    <name type="scientific">Candidatus Uhrbacteria bacterium CG_4_10_14_0_8_um_filter_58_22</name>
    <dbReference type="NCBI Taxonomy" id="1975029"/>
    <lineage>
        <taxon>Bacteria</taxon>
        <taxon>Candidatus Uhriibacteriota</taxon>
    </lineage>
</organism>
<gene>
    <name evidence="8" type="ORF">COY93_04425</name>
</gene>
<evidence type="ECO:0000256" key="4">
    <source>
        <dbReference type="ARBA" id="ARBA00022692"/>
    </source>
</evidence>
<keyword evidence="3" id="KW-1003">Cell membrane</keyword>
<dbReference type="EMBL" id="PFLC01000058">
    <property type="protein sequence ID" value="PIY61960.1"/>
    <property type="molecule type" value="Genomic_DNA"/>
</dbReference>
<dbReference type="InterPro" id="IPR007341">
    <property type="entry name" value="Transgly_assoc"/>
</dbReference>
<reference evidence="9" key="1">
    <citation type="submission" date="2017-09" db="EMBL/GenBank/DDBJ databases">
        <title>Depth-based differentiation of microbial function through sediment-hosted aquifers and enrichment of novel symbionts in the deep terrestrial subsurface.</title>
        <authorList>
            <person name="Probst A.J."/>
            <person name="Ladd B."/>
            <person name="Jarett J.K."/>
            <person name="Geller-Mcgrath D.E."/>
            <person name="Sieber C.M.K."/>
            <person name="Emerson J.B."/>
            <person name="Anantharaman K."/>
            <person name="Thomas B.C."/>
            <person name="Malmstrom R."/>
            <person name="Stieglmeier M."/>
            <person name="Klingl A."/>
            <person name="Woyke T."/>
            <person name="Ryan C.M."/>
            <person name="Banfield J.F."/>
        </authorList>
    </citation>
    <scope>NUCLEOTIDE SEQUENCE [LARGE SCALE GENOMIC DNA]</scope>
</reference>
<feature type="transmembrane region" description="Helical" evidence="7">
    <location>
        <begin position="27"/>
        <end position="46"/>
    </location>
</feature>
<dbReference type="PANTHER" id="PTHR33884:SF3">
    <property type="entry name" value="UPF0410 PROTEIN YMGE"/>
    <property type="match status" value="1"/>
</dbReference>
<feature type="transmembrane region" description="Helical" evidence="7">
    <location>
        <begin position="58"/>
        <end position="79"/>
    </location>
</feature>
<keyword evidence="6 7" id="KW-0472">Membrane</keyword>
<evidence type="ECO:0000256" key="2">
    <source>
        <dbReference type="ARBA" id="ARBA00011006"/>
    </source>
</evidence>
<dbReference type="GO" id="GO:0005886">
    <property type="term" value="C:plasma membrane"/>
    <property type="evidence" value="ECO:0007669"/>
    <property type="project" value="UniProtKB-SubCell"/>
</dbReference>
<dbReference type="AlphaFoldDB" id="A0A2M7Q8Y7"/>
<feature type="transmembrane region" description="Helical" evidence="7">
    <location>
        <begin position="6"/>
        <end position="22"/>
    </location>
</feature>
<protein>
    <submittedName>
        <fullName evidence="8">GlsB/YeaQ/YmgE family stress response membrane protein</fullName>
    </submittedName>
</protein>
<keyword evidence="5 7" id="KW-1133">Transmembrane helix</keyword>
<evidence type="ECO:0000256" key="7">
    <source>
        <dbReference type="SAM" id="Phobius"/>
    </source>
</evidence>
<dbReference type="Pfam" id="PF04226">
    <property type="entry name" value="Transgly_assoc"/>
    <property type="match status" value="1"/>
</dbReference>
<accession>A0A2M7Q8Y7</accession>
<evidence type="ECO:0000313" key="9">
    <source>
        <dbReference type="Proteomes" id="UP000230973"/>
    </source>
</evidence>
<evidence type="ECO:0000256" key="5">
    <source>
        <dbReference type="ARBA" id="ARBA00022989"/>
    </source>
</evidence>
<evidence type="ECO:0000313" key="8">
    <source>
        <dbReference type="EMBL" id="PIY61960.1"/>
    </source>
</evidence>
<sequence length="80" mass="8360">MGIIIWIFFGGLVGWVASMIMGSQGGLIRDVIVGMIGALIGGYLMSVLGKSGVGGFNIYSFLVALLGSCILIAIVRIILR</sequence>
<dbReference type="PANTHER" id="PTHR33884">
    <property type="entry name" value="UPF0410 PROTEIN YMGE"/>
    <property type="match status" value="1"/>
</dbReference>
<dbReference type="Proteomes" id="UP000230973">
    <property type="component" value="Unassembled WGS sequence"/>
</dbReference>
<keyword evidence="4 7" id="KW-0812">Transmembrane</keyword>
<comment type="subcellular location">
    <subcellularLocation>
        <location evidence="1">Cell membrane</location>
        <topology evidence="1">Multi-pass membrane protein</topology>
    </subcellularLocation>
</comment>
<proteinExistence type="inferred from homology"/>
<evidence type="ECO:0000256" key="6">
    <source>
        <dbReference type="ARBA" id="ARBA00023136"/>
    </source>
</evidence>
<comment type="similarity">
    <text evidence="2">Belongs to the UPF0410 family.</text>
</comment>
<comment type="caution">
    <text evidence="8">The sequence shown here is derived from an EMBL/GenBank/DDBJ whole genome shotgun (WGS) entry which is preliminary data.</text>
</comment>
<name>A0A2M7Q8Y7_9BACT</name>